<accession>A0A1F4RP77</accession>
<keyword evidence="7" id="KW-0119">Carbohydrate metabolism</keyword>
<dbReference type="Pfam" id="PF03320">
    <property type="entry name" value="FBPase_glpX"/>
    <property type="match status" value="1"/>
</dbReference>
<proteinExistence type="inferred from homology"/>
<dbReference type="Gene3D" id="3.40.190.90">
    <property type="match status" value="1"/>
</dbReference>
<evidence type="ECO:0000313" key="10">
    <source>
        <dbReference type="Proteomes" id="UP000179095"/>
    </source>
</evidence>
<dbReference type="GO" id="GO:0046872">
    <property type="term" value="F:metal ion binding"/>
    <property type="evidence" value="ECO:0007669"/>
    <property type="project" value="UniProtKB-KW"/>
</dbReference>
<dbReference type="InterPro" id="IPR004464">
    <property type="entry name" value="FBPase_class-2/SBPase"/>
</dbReference>
<comment type="caution">
    <text evidence="9">The sequence shown here is derived from an EMBL/GenBank/DDBJ whole genome shotgun (WGS) entry which is preliminary data.</text>
</comment>
<dbReference type="AlphaFoldDB" id="A0A1F4RP77"/>
<dbReference type="PANTHER" id="PTHR30447:SF0">
    <property type="entry name" value="FRUCTOSE-1,6-BISPHOSPHATASE 1 CLASS 2-RELATED"/>
    <property type="match status" value="1"/>
</dbReference>
<keyword evidence="5" id="KW-0378">Hydrolase</keyword>
<evidence type="ECO:0000256" key="8">
    <source>
        <dbReference type="ARBA" id="ARBA00024331"/>
    </source>
</evidence>
<evidence type="ECO:0000256" key="1">
    <source>
        <dbReference type="ARBA" id="ARBA00001273"/>
    </source>
</evidence>
<dbReference type="EC" id="3.1.3.11" evidence="3"/>
<reference evidence="9 10" key="1">
    <citation type="journal article" date="2016" name="Nat. Commun.">
        <title>Thousands of microbial genomes shed light on interconnected biogeochemical processes in an aquifer system.</title>
        <authorList>
            <person name="Anantharaman K."/>
            <person name="Brown C.T."/>
            <person name="Hug L.A."/>
            <person name="Sharon I."/>
            <person name="Castelle C.J."/>
            <person name="Probst A.J."/>
            <person name="Thomas B.C."/>
            <person name="Singh A."/>
            <person name="Wilkins M.J."/>
            <person name="Karaoz U."/>
            <person name="Brodie E.L."/>
            <person name="Williams K.H."/>
            <person name="Hubbard S.S."/>
            <person name="Banfield J.F."/>
        </authorList>
    </citation>
    <scope>NUCLEOTIDE SEQUENCE [LARGE SCALE GENOMIC DNA]</scope>
</reference>
<dbReference type="PANTHER" id="PTHR30447">
    <property type="entry name" value="FRUCTOSE-1,6-BISPHOSPHATASE CLASS 2"/>
    <property type="match status" value="1"/>
</dbReference>
<evidence type="ECO:0000256" key="3">
    <source>
        <dbReference type="ARBA" id="ARBA00013093"/>
    </source>
</evidence>
<keyword evidence="4" id="KW-0479">Metal-binding</keyword>
<evidence type="ECO:0000256" key="6">
    <source>
        <dbReference type="ARBA" id="ARBA00023211"/>
    </source>
</evidence>
<dbReference type="STRING" id="1802568.A3F86_03020"/>
<organism evidence="9 10">
    <name type="scientific">candidate division WOR-1 bacterium RIFCSPLOWO2_12_FULL_45_9</name>
    <dbReference type="NCBI Taxonomy" id="1802568"/>
    <lineage>
        <taxon>Bacteria</taxon>
        <taxon>Bacillati</taxon>
        <taxon>Saganbacteria</taxon>
    </lineage>
</organism>
<dbReference type="Proteomes" id="UP000179095">
    <property type="component" value="Unassembled WGS sequence"/>
</dbReference>
<sequence length="617" mass="67510">MPIEVRAAVAVGLYAQFSFLFEQLGVIGTVDLVQQHTTLHDFHLPFPEEAPATIVAVGKDGGTEGLSDQDLRRGAKMVEGIARGSLLRPEARIPQSMLTSRTRYSKATRMLGKDAVAHWNVKNQRLLDTFGVRIVGVEEMELKPAVRMQGNLELLLSERASLSMALSALAVALKGRGDLLEVPKDERSGLKTQYKEAADLRAAATEMEALQSIVDENANIAFLVRVGEGGGDAGRRKPGEALNASLFPGQLIVNRQYVGLSVDDLERRVVKVYRIATDPIDGTGKTTLSEPSALTSILIVDGEIKTVPDIYMEKLTLDERAARVGLNTDETLEKVVQGLSDSHQVLPGEINGFALKRDRHPIELLLTLGINMVLDSDGDLLPLVGPGAQPGVYENGLPLHAGIGDTGGAAEYLIAAAANHWLGGESHGRFVSAKGMKKGWEGRYDYTDEDRQIIEGAGFELNRNYPISELIDLKDGSAVFGGITSNYHFPQLSGVYVGDNYAQVDVIKVGASGRFTKRRFTFLFSQPHAQMIENFSPVTEVLMHCDVRDIRGEIKTVLGNSSRAERLHREIALSLYQVFNIRNGKFEVDEAKMQALGDERTTAIVHDLTELKPDWFV</sequence>
<gene>
    <name evidence="9" type="ORF">A3F86_03020</name>
</gene>
<dbReference type="GO" id="GO:0042132">
    <property type="term" value="F:fructose 1,6-bisphosphate 1-phosphatase activity"/>
    <property type="evidence" value="ECO:0007669"/>
    <property type="project" value="UniProtKB-EC"/>
</dbReference>
<dbReference type="GO" id="GO:0005829">
    <property type="term" value="C:cytosol"/>
    <property type="evidence" value="ECO:0007669"/>
    <property type="project" value="TreeGrafter"/>
</dbReference>
<dbReference type="GO" id="GO:0030388">
    <property type="term" value="P:fructose 1,6-bisphosphate metabolic process"/>
    <property type="evidence" value="ECO:0007669"/>
    <property type="project" value="TreeGrafter"/>
</dbReference>
<dbReference type="EMBL" id="METQ01000008">
    <property type="protein sequence ID" value="OGC09958.1"/>
    <property type="molecule type" value="Genomic_DNA"/>
</dbReference>
<name>A0A1F4RP77_UNCSA</name>
<evidence type="ECO:0000256" key="4">
    <source>
        <dbReference type="ARBA" id="ARBA00022723"/>
    </source>
</evidence>
<evidence type="ECO:0000313" key="9">
    <source>
        <dbReference type="EMBL" id="OGC09958.1"/>
    </source>
</evidence>
<keyword evidence="6" id="KW-0464">Manganese</keyword>
<dbReference type="GO" id="GO:0006071">
    <property type="term" value="P:glycerol metabolic process"/>
    <property type="evidence" value="ECO:0007669"/>
    <property type="project" value="InterPro"/>
</dbReference>
<evidence type="ECO:0000256" key="5">
    <source>
        <dbReference type="ARBA" id="ARBA00022801"/>
    </source>
</evidence>
<dbReference type="SUPFAM" id="SSF56655">
    <property type="entry name" value="Carbohydrate phosphatase"/>
    <property type="match status" value="1"/>
</dbReference>
<protein>
    <recommendedName>
        <fullName evidence="3">fructose-bisphosphatase</fullName>
        <ecNumber evidence="3">3.1.3.11</ecNumber>
    </recommendedName>
</protein>
<dbReference type="GO" id="GO:0006094">
    <property type="term" value="P:gluconeogenesis"/>
    <property type="evidence" value="ECO:0007669"/>
    <property type="project" value="InterPro"/>
</dbReference>
<evidence type="ECO:0000256" key="2">
    <source>
        <dbReference type="ARBA" id="ARBA00008989"/>
    </source>
</evidence>
<comment type="pathway">
    <text evidence="8">Carbohydrate biosynthesis.</text>
</comment>
<comment type="similarity">
    <text evidence="2">Belongs to the FBPase class 2 family.</text>
</comment>
<comment type="catalytic activity">
    <reaction evidence="1">
        <text>beta-D-fructose 1,6-bisphosphate + H2O = beta-D-fructose 6-phosphate + phosphate</text>
        <dbReference type="Rhea" id="RHEA:11064"/>
        <dbReference type="ChEBI" id="CHEBI:15377"/>
        <dbReference type="ChEBI" id="CHEBI:32966"/>
        <dbReference type="ChEBI" id="CHEBI:43474"/>
        <dbReference type="ChEBI" id="CHEBI:57634"/>
        <dbReference type="EC" id="3.1.3.11"/>
    </reaction>
</comment>
<evidence type="ECO:0000256" key="7">
    <source>
        <dbReference type="ARBA" id="ARBA00023277"/>
    </source>
</evidence>